<dbReference type="GO" id="GO:0019888">
    <property type="term" value="F:protein phosphatase regulator activity"/>
    <property type="evidence" value="ECO:0007669"/>
    <property type="project" value="TreeGrafter"/>
</dbReference>
<dbReference type="InterPro" id="IPR011989">
    <property type="entry name" value="ARM-like"/>
</dbReference>
<name>A0AAD7Z612_DIPPU</name>
<keyword evidence="4" id="KW-1185">Reference proteome</keyword>
<dbReference type="PROSITE" id="PS50077">
    <property type="entry name" value="HEAT_REPEAT"/>
    <property type="match status" value="1"/>
</dbReference>
<dbReference type="Pfam" id="PF13513">
    <property type="entry name" value="HEAT_EZ"/>
    <property type="match status" value="1"/>
</dbReference>
<dbReference type="SUPFAM" id="SSF48371">
    <property type="entry name" value="ARM repeat"/>
    <property type="match status" value="1"/>
</dbReference>
<gene>
    <name evidence="3" type="ORF">L9F63_025972</name>
</gene>
<dbReference type="Gene3D" id="1.25.10.10">
    <property type="entry name" value="Leucine-rich Repeat Variant"/>
    <property type="match status" value="2"/>
</dbReference>
<evidence type="ECO:0000313" key="4">
    <source>
        <dbReference type="Proteomes" id="UP001233999"/>
    </source>
</evidence>
<dbReference type="EMBL" id="JASPKZ010010388">
    <property type="protein sequence ID" value="KAJ9574380.1"/>
    <property type="molecule type" value="Genomic_DNA"/>
</dbReference>
<keyword evidence="1" id="KW-0677">Repeat</keyword>
<evidence type="ECO:0000313" key="3">
    <source>
        <dbReference type="EMBL" id="KAJ9574380.1"/>
    </source>
</evidence>
<dbReference type="PANTHER" id="PTHR10648">
    <property type="entry name" value="SERINE/THREONINE-PROTEIN PHOSPHATASE PP2A 65 KDA REGULATORY SUBUNIT"/>
    <property type="match status" value="1"/>
</dbReference>
<dbReference type="AlphaFoldDB" id="A0AAD7Z612"/>
<protein>
    <recommendedName>
        <fullName evidence="5">TOG domain-containing protein</fullName>
    </recommendedName>
</protein>
<dbReference type="InterPro" id="IPR021133">
    <property type="entry name" value="HEAT_type_2"/>
</dbReference>
<organism evidence="3 4">
    <name type="scientific">Diploptera punctata</name>
    <name type="common">Pacific beetle cockroach</name>
    <dbReference type="NCBI Taxonomy" id="6984"/>
    <lineage>
        <taxon>Eukaryota</taxon>
        <taxon>Metazoa</taxon>
        <taxon>Ecdysozoa</taxon>
        <taxon>Arthropoda</taxon>
        <taxon>Hexapoda</taxon>
        <taxon>Insecta</taxon>
        <taxon>Pterygota</taxon>
        <taxon>Neoptera</taxon>
        <taxon>Polyneoptera</taxon>
        <taxon>Dictyoptera</taxon>
        <taxon>Blattodea</taxon>
        <taxon>Blaberoidea</taxon>
        <taxon>Blaberidae</taxon>
        <taxon>Diplopterinae</taxon>
        <taxon>Diploptera</taxon>
    </lineage>
</organism>
<reference evidence="3" key="2">
    <citation type="submission" date="2023-05" db="EMBL/GenBank/DDBJ databases">
        <authorList>
            <person name="Fouks B."/>
        </authorList>
    </citation>
    <scope>NUCLEOTIDE SEQUENCE</scope>
    <source>
        <strain evidence="3">Stay&amp;Tobe</strain>
        <tissue evidence="3">Testes</tissue>
    </source>
</reference>
<evidence type="ECO:0000256" key="2">
    <source>
        <dbReference type="PROSITE-ProRule" id="PRU00103"/>
    </source>
</evidence>
<proteinExistence type="predicted"/>
<reference evidence="3" key="1">
    <citation type="journal article" date="2023" name="IScience">
        <title>Live-bearing cockroach genome reveals convergent evolutionary mechanisms linked to viviparity in insects and beyond.</title>
        <authorList>
            <person name="Fouks B."/>
            <person name="Harrison M.C."/>
            <person name="Mikhailova A.A."/>
            <person name="Marchal E."/>
            <person name="English S."/>
            <person name="Carruthers M."/>
            <person name="Jennings E.C."/>
            <person name="Chiamaka E.L."/>
            <person name="Frigard R.A."/>
            <person name="Pippel M."/>
            <person name="Attardo G.M."/>
            <person name="Benoit J.B."/>
            <person name="Bornberg-Bauer E."/>
            <person name="Tobe S.S."/>
        </authorList>
    </citation>
    <scope>NUCLEOTIDE SEQUENCE</scope>
    <source>
        <strain evidence="3">Stay&amp;Tobe</strain>
    </source>
</reference>
<dbReference type="InterPro" id="IPR016024">
    <property type="entry name" value="ARM-type_fold"/>
</dbReference>
<feature type="repeat" description="HEAT" evidence="2">
    <location>
        <begin position="431"/>
        <end position="467"/>
    </location>
</feature>
<dbReference type="Proteomes" id="UP001233999">
    <property type="component" value="Unassembled WGS sequence"/>
</dbReference>
<dbReference type="InterPro" id="IPR000357">
    <property type="entry name" value="HEAT"/>
</dbReference>
<accession>A0AAD7Z612</accession>
<dbReference type="GO" id="GO:0005737">
    <property type="term" value="C:cytoplasm"/>
    <property type="evidence" value="ECO:0007669"/>
    <property type="project" value="TreeGrafter"/>
</dbReference>
<dbReference type="InterPro" id="IPR051023">
    <property type="entry name" value="PP2A_Regulatory_Subunit_A"/>
</dbReference>
<evidence type="ECO:0000256" key="1">
    <source>
        <dbReference type="ARBA" id="ARBA00022737"/>
    </source>
</evidence>
<comment type="caution">
    <text evidence="3">The sequence shown here is derived from an EMBL/GenBank/DDBJ whole genome shotgun (WGS) entry which is preliminary data.</text>
</comment>
<sequence>MTTEVLELLCNSMKLERDRGVGELQRVLPTLSENERKRFQIDLLQLISDSESSWETKHGCLLGAKALISYLNLDDEQEAEFAQRIKVVAEKLLTDIEVRVRLAAGEVVGVLCNKLGVVVYQESKEYVLRLIQSNLERQIADDDDGSKYEQIETERLMEKLAGPSQRRNSAEATQIFHDTAGWKNLETSLKCLQAMIEGSGADFQPFVEDELLELIFTTLTHTNRFVRETGYYVCSSLVGCGNMEQDAEGRDSISVVNPIYTYGHEFSKHLATGLADNWSQVRLAASVAARRFLTSLPDDRAREVFYPELLPRMCLNRSFPKQIYSQETWRQITGTAGKDLVEKYISHTVEYYIEATESDNHAVREAACACIAELASKIQHQAVRPFVEKLLTTLLVCFQDDSWPVRDAACLACGNFILCFPDESRSAMPSLYPMFFHNLQDPIPSVRQGAATSLANVVQAYGQEALTVVMEKVTEGLKGVRTQPPESEKYRDMELSQATFGVVKRLRDNDPELHSDKQMYSCGSLAPKMGRGGGCSDHKFKRPSQPWELADGCVYLLSELSQLPDLSRTVFTTLPLVSEACHYHHYTHHVVFLETVCKQLPLFAKGVGKKIFKSLLEEFLDPIFYALECENALTSSAASQCLNQIGTLLGPSILRAKVERHNPKYLNYLDANVFIAPF</sequence>
<dbReference type="Pfam" id="PF02985">
    <property type="entry name" value="HEAT"/>
    <property type="match status" value="1"/>
</dbReference>
<evidence type="ECO:0008006" key="5">
    <source>
        <dbReference type="Google" id="ProtNLM"/>
    </source>
</evidence>